<evidence type="ECO:0000256" key="4">
    <source>
        <dbReference type="RuleBase" id="RU003345"/>
    </source>
</evidence>
<organism evidence="6 7">
    <name type="scientific">Candidatus Gottesmanbacteria bacterium GW2011_GWB1_44_11c</name>
    <dbReference type="NCBI Taxonomy" id="1618447"/>
    <lineage>
        <taxon>Bacteria</taxon>
        <taxon>Candidatus Gottesmaniibacteriota</taxon>
    </lineage>
</organism>
<dbReference type="InterPro" id="IPR016162">
    <property type="entry name" value="Ald_DH_N"/>
</dbReference>
<dbReference type="InterPro" id="IPR051020">
    <property type="entry name" value="ALDH-related_metabolic_enz"/>
</dbReference>
<dbReference type="Proteomes" id="UP000034617">
    <property type="component" value="Unassembled WGS sequence"/>
</dbReference>
<dbReference type="EMBL" id="LCHM01000024">
    <property type="protein sequence ID" value="KKT37543.1"/>
    <property type="molecule type" value="Genomic_DNA"/>
</dbReference>
<sequence length="494" mass="52942">MPEETFTPLSDTQTPPTYRFFNGKEWVVSKSGKTTELKSPIDGEIVGKLQLVTHDEIDAVLEKAKQVQPLWEATPLHQRVKVMHLTADWIRHMEDYCTSLLMREIGKTTGDAKSEIVRTADLIDYIADEVISLRGETLDSDNFPGFEKGRTAIVEWVAHGVVVCIAPFNYPVNLSASKIVPALLMGNTVVFKPPTQGGISALHLAQLFIKAGLPEGVLSVVTGSGEEIGDYLVTHKHVNMVAFTGSSDVGVHIATKTGMIPLLFECGGNNPTLVLPDADMEPTAREIIKGGFSYSGQRCTAIKYVLGTQSTLDTLLPIILANMKDTVVMGDPRSPETKLVGPVISEAAAAKVQAAVDEAVKGGAEAVAGGHTKGNYVEPTLLKNVKPQMNVVATEVFGPVISFIPVASIDEAISIINTSTYGLQASVFTKDEGTGLVIAKKINVGTVQINGSPQRGPDHFPFMGVKHSGLGVQGVRYSLEAMSRLKSTVINKPS</sequence>
<evidence type="ECO:0000313" key="7">
    <source>
        <dbReference type="Proteomes" id="UP000034617"/>
    </source>
</evidence>
<dbReference type="PROSITE" id="PS00687">
    <property type="entry name" value="ALDEHYDE_DEHYDR_GLU"/>
    <property type="match status" value="1"/>
</dbReference>
<dbReference type="AlphaFoldDB" id="A0A0G1GTG0"/>
<dbReference type="InterPro" id="IPR015590">
    <property type="entry name" value="Aldehyde_DH_dom"/>
</dbReference>
<protein>
    <submittedName>
        <fullName evidence="6">NADP-dependent glyceraldehyde-3-phosphate dehydrogenase</fullName>
    </submittedName>
</protein>
<dbReference type="PROSITE" id="PS00070">
    <property type="entry name" value="ALDEHYDE_DEHYDR_CYS"/>
    <property type="match status" value="1"/>
</dbReference>
<dbReference type="Gene3D" id="3.40.605.10">
    <property type="entry name" value="Aldehyde Dehydrogenase, Chain A, domain 1"/>
    <property type="match status" value="1"/>
</dbReference>
<proteinExistence type="inferred from homology"/>
<dbReference type="Pfam" id="PF00171">
    <property type="entry name" value="Aldedh"/>
    <property type="match status" value="1"/>
</dbReference>
<keyword evidence="2 4" id="KW-0560">Oxidoreductase</keyword>
<comment type="caution">
    <text evidence="6">The sequence shown here is derived from an EMBL/GenBank/DDBJ whole genome shotgun (WGS) entry which is preliminary data.</text>
</comment>
<dbReference type="InterPro" id="IPR016161">
    <property type="entry name" value="Ald_DH/histidinol_DH"/>
</dbReference>
<dbReference type="InterPro" id="IPR016160">
    <property type="entry name" value="Ald_DH_CS_CYS"/>
</dbReference>
<evidence type="ECO:0000259" key="5">
    <source>
        <dbReference type="Pfam" id="PF00171"/>
    </source>
</evidence>
<dbReference type="PATRIC" id="fig|1618447.3.peg.685"/>
<dbReference type="PANTHER" id="PTHR42991:SF1">
    <property type="entry name" value="ALDEHYDE DEHYDROGENASE"/>
    <property type="match status" value="1"/>
</dbReference>
<name>A0A0G1GTG0_9BACT</name>
<evidence type="ECO:0000256" key="3">
    <source>
        <dbReference type="PROSITE-ProRule" id="PRU10007"/>
    </source>
</evidence>
<dbReference type="PANTHER" id="PTHR42991">
    <property type="entry name" value="ALDEHYDE DEHYDROGENASE"/>
    <property type="match status" value="1"/>
</dbReference>
<reference evidence="6 7" key="1">
    <citation type="journal article" date="2015" name="Nature">
        <title>rRNA introns, odd ribosomes, and small enigmatic genomes across a large radiation of phyla.</title>
        <authorList>
            <person name="Brown C.T."/>
            <person name="Hug L.A."/>
            <person name="Thomas B.C."/>
            <person name="Sharon I."/>
            <person name="Castelle C.J."/>
            <person name="Singh A."/>
            <person name="Wilkins M.J."/>
            <person name="Williams K.H."/>
            <person name="Banfield J.F."/>
        </authorList>
    </citation>
    <scope>NUCLEOTIDE SEQUENCE [LARGE SCALE GENOMIC DNA]</scope>
</reference>
<comment type="similarity">
    <text evidence="1 4">Belongs to the aldehyde dehydrogenase family.</text>
</comment>
<evidence type="ECO:0000256" key="1">
    <source>
        <dbReference type="ARBA" id="ARBA00009986"/>
    </source>
</evidence>
<dbReference type="GO" id="GO:0008911">
    <property type="term" value="F:lactaldehyde dehydrogenase (NAD+) activity"/>
    <property type="evidence" value="ECO:0007669"/>
    <property type="project" value="TreeGrafter"/>
</dbReference>
<accession>A0A0G1GTG0</accession>
<dbReference type="Gene3D" id="3.40.309.10">
    <property type="entry name" value="Aldehyde Dehydrogenase, Chain A, domain 2"/>
    <property type="match status" value="1"/>
</dbReference>
<dbReference type="SUPFAM" id="SSF53720">
    <property type="entry name" value="ALDH-like"/>
    <property type="match status" value="1"/>
</dbReference>
<feature type="domain" description="Aldehyde dehydrogenase" evidence="5">
    <location>
        <begin position="26"/>
        <end position="487"/>
    </location>
</feature>
<evidence type="ECO:0000256" key="2">
    <source>
        <dbReference type="ARBA" id="ARBA00023002"/>
    </source>
</evidence>
<dbReference type="InterPro" id="IPR029510">
    <property type="entry name" value="Ald_DH_CS_GLU"/>
</dbReference>
<dbReference type="InterPro" id="IPR016163">
    <property type="entry name" value="Ald_DH_C"/>
</dbReference>
<evidence type="ECO:0000313" key="6">
    <source>
        <dbReference type="EMBL" id="KKT37543.1"/>
    </source>
</evidence>
<feature type="active site" evidence="3">
    <location>
        <position position="265"/>
    </location>
</feature>
<gene>
    <name evidence="6" type="ORF">UW22_C0024G0010</name>
</gene>